<proteinExistence type="predicted"/>
<feature type="compositionally biased region" description="Polar residues" evidence="1">
    <location>
        <begin position="191"/>
        <end position="201"/>
    </location>
</feature>
<dbReference type="InterPro" id="IPR005523">
    <property type="entry name" value="DUF317_SPDY"/>
</dbReference>
<evidence type="ECO:0000313" key="3">
    <source>
        <dbReference type="EMBL" id="MEE4544039.1"/>
    </source>
</evidence>
<name>A0ABU7PFH6_9ACTN</name>
<dbReference type="RefSeq" id="WP_330796975.1">
    <property type="nucleotide sequence ID" value="NZ_JAZEWV010000014.1"/>
</dbReference>
<comment type="caution">
    <text evidence="3">The sequence shown here is derived from an EMBL/GenBank/DDBJ whole genome shotgun (WGS) entry which is preliminary data.</text>
</comment>
<accession>A0ABU7PFH6</accession>
<gene>
    <name evidence="3" type="ORF">V2S66_18935</name>
</gene>
<protein>
    <submittedName>
        <fullName evidence="3">DUF317 domain-containing protein</fullName>
    </submittedName>
</protein>
<organism evidence="3 4">
    <name type="scientific">Actinacidiphila polyblastidii</name>
    <dbReference type="NCBI Taxonomy" id="3110430"/>
    <lineage>
        <taxon>Bacteria</taxon>
        <taxon>Bacillati</taxon>
        <taxon>Actinomycetota</taxon>
        <taxon>Actinomycetes</taxon>
        <taxon>Kitasatosporales</taxon>
        <taxon>Streptomycetaceae</taxon>
        <taxon>Actinacidiphila</taxon>
    </lineage>
</organism>
<reference evidence="3 4" key="1">
    <citation type="submission" date="2023-12" db="EMBL/GenBank/DDBJ databases">
        <title>Streptomyces sp. V4-01.</title>
        <authorList>
            <person name="Somphong A."/>
            <person name="Phongsopitanun W."/>
        </authorList>
    </citation>
    <scope>NUCLEOTIDE SEQUENCE [LARGE SCALE GENOMIC DNA]</scope>
    <source>
        <strain evidence="3 4">V4-01</strain>
    </source>
</reference>
<keyword evidence="4" id="KW-1185">Reference proteome</keyword>
<feature type="region of interest" description="Disordered" evidence="1">
    <location>
        <begin position="151"/>
        <end position="201"/>
    </location>
</feature>
<evidence type="ECO:0000256" key="1">
    <source>
        <dbReference type="SAM" id="MobiDB-lite"/>
    </source>
</evidence>
<feature type="domain" description="DUF317" evidence="2">
    <location>
        <begin position="59"/>
        <end position="111"/>
    </location>
</feature>
<evidence type="ECO:0000259" key="2">
    <source>
        <dbReference type="Pfam" id="PF03771"/>
    </source>
</evidence>
<evidence type="ECO:0000313" key="4">
    <source>
        <dbReference type="Proteomes" id="UP001344658"/>
    </source>
</evidence>
<dbReference type="EMBL" id="JAZEWV010000014">
    <property type="protein sequence ID" value="MEE4544039.1"/>
    <property type="molecule type" value="Genomic_DNA"/>
</dbReference>
<dbReference type="Pfam" id="PF03771">
    <property type="entry name" value="SPDY"/>
    <property type="match status" value="1"/>
</dbReference>
<sequence length="201" mass="21215">MREHFYTGANGPEDTVQFATAPRYLAGGGDPRRVTEVLQAAGWTNHSDPTYPHVLLAGPDMAVHLTLEPTAPDTSSACWKFRACGWYAAFGGHTPVEILAGFSDALLPPAPDQPPAPDAIHDILTATGWNSDNDGQGTEFALSPDGYARMGPRPGLDDAAGQPTWSADITPATGFGDRVCGRHGSPPARPRTSSQGSPPNW</sequence>
<dbReference type="Proteomes" id="UP001344658">
    <property type="component" value="Unassembled WGS sequence"/>
</dbReference>